<dbReference type="GO" id="GO:0047372">
    <property type="term" value="F:monoacylglycerol lipase activity"/>
    <property type="evidence" value="ECO:0007669"/>
    <property type="project" value="TreeGrafter"/>
</dbReference>
<dbReference type="OrthoDB" id="332676at2"/>
<dbReference type="AlphaFoldDB" id="A0A0E2Z3I1"/>
<dbReference type="PIRSF" id="PIRSF005211">
    <property type="entry name" value="Ab_hydro_YheT"/>
    <property type="match status" value="1"/>
</dbReference>
<dbReference type="NCBIfam" id="NF008218">
    <property type="entry name" value="PRK10985.1"/>
    <property type="match status" value="1"/>
</dbReference>
<dbReference type="HOGENOM" id="CLU_032487_0_0_6"/>
<comment type="similarity">
    <text evidence="1">Belongs to the AB hydrolase superfamily. AB hydrolase 4 family.</text>
</comment>
<evidence type="ECO:0000313" key="4">
    <source>
        <dbReference type="EMBL" id="KFI20208.1"/>
    </source>
</evidence>
<dbReference type="Pfam" id="PF00561">
    <property type="entry name" value="Abhydrolase_1"/>
    <property type="match status" value="1"/>
</dbReference>
<dbReference type="GO" id="GO:0034338">
    <property type="term" value="F:short-chain carboxylesterase activity"/>
    <property type="evidence" value="ECO:0007669"/>
    <property type="project" value="TreeGrafter"/>
</dbReference>
<dbReference type="InterPro" id="IPR000073">
    <property type="entry name" value="AB_hydrolase_1"/>
</dbReference>
<feature type="active site" description="Charge relay system" evidence="2">
    <location>
        <position position="291"/>
    </location>
</feature>
<evidence type="ECO:0000313" key="5">
    <source>
        <dbReference type="Proteomes" id="UP000028839"/>
    </source>
</evidence>
<dbReference type="PANTHER" id="PTHR10794">
    <property type="entry name" value="ABHYDROLASE DOMAIN-CONTAINING PROTEIN"/>
    <property type="match status" value="1"/>
</dbReference>
<dbReference type="Gene3D" id="3.40.50.1820">
    <property type="entry name" value="alpha/beta hydrolase"/>
    <property type="match status" value="1"/>
</dbReference>
<proteinExistence type="inferred from homology"/>
<evidence type="ECO:0000256" key="2">
    <source>
        <dbReference type="PIRSR" id="PIRSR005211-1"/>
    </source>
</evidence>
<accession>A0A0E2Z3I1</accession>
<dbReference type="Proteomes" id="UP000028839">
    <property type="component" value="Unassembled WGS sequence"/>
</dbReference>
<dbReference type="EMBL" id="JPGN01000024">
    <property type="protein sequence ID" value="KFI20208.1"/>
    <property type="molecule type" value="Genomic_DNA"/>
</dbReference>
<dbReference type="InterPro" id="IPR050960">
    <property type="entry name" value="AB_hydrolase_4_sf"/>
</dbReference>
<name>A0A0E2Z3I1_9GAMM</name>
<dbReference type="InterPro" id="IPR029058">
    <property type="entry name" value="AB_hydrolase_fold"/>
</dbReference>
<reference evidence="4 5" key="1">
    <citation type="submission" date="2014-07" db="EMBL/GenBank/DDBJ databases">
        <title>Comparative analysis of Nitrosococcus oceani genome inventories of strains from Pacific and Atlantic gyres.</title>
        <authorList>
            <person name="Lim C.K."/>
            <person name="Wang L."/>
            <person name="Sayavedra-Soto L.A."/>
            <person name="Klotz M.G."/>
        </authorList>
    </citation>
    <scope>NUCLEOTIDE SEQUENCE [LARGE SCALE GENOMIC DNA]</scope>
    <source>
        <strain evidence="4 5">C-27</strain>
    </source>
</reference>
<dbReference type="SUPFAM" id="SSF53474">
    <property type="entry name" value="alpha/beta-Hydrolases"/>
    <property type="match status" value="1"/>
</dbReference>
<protein>
    <submittedName>
        <fullName evidence="4">Alpha/beta hydrolase</fullName>
    </submittedName>
</protein>
<evidence type="ECO:0000259" key="3">
    <source>
        <dbReference type="Pfam" id="PF00561"/>
    </source>
</evidence>
<feature type="domain" description="AB hydrolase-1" evidence="3">
    <location>
        <begin position="58"/>
        <end position="298"/>
    </location>
</feature>
<dbReference type="InterPro" id="IPR012020">
    <property type="entry name" value="ABHD4"/>
</dbReference>
<organism evidence="4 5">
    <name type="scientific">Nitrosococcus oceani C-27</name>
    <dbReference type="NCBI Taxonomy" id="314279"/>
    <lineage>
        <taxon>Bacteria</taxon>
        <taxon>Pseudomonadati</taxon>
        <taxon>Pseudomonadota</taxon>
        <taxon>Gammaproteobacteria</taxon>
        <taxon>Chromatiales</taxon>
        <taxon>Chromatiaceae</taxon>
        <taxon>Nitrosococcus</taxon>
    </lineage>
</organism>
<gene>
    <name evidence="4" type="ORF">IB75_04395</name>
</gene>
<keyword evidence="4" id="KW-0378">Hydrolase</keyword>
<dbReference type="PANTHER" id="PTHR10794:SF94">
    <property type="entry name" value="ESTERASE YHET-RELATED"/>
    <property type="match status" value="1"/>
</dbReference>
<feature type="active site" description="Charge relay system" evidence="2">
    <location>
        <position position="263"/>
    </location>
</feature>
<sequence>MIVLSDFQPAWWLPGPHIQTVWGSRFRPPSRIEILWERLELPDGDFVDLAWSGKEKGPIVIVIHGLEGSYRSRYASGILKAIAQRGWRGVLLHLRGCSGEPNRLTRSYHSGDTGDFQTLLSSLRQREPATPLAAVGYSLGGNILLKWLGETGSQANLRAAVGISVPFDLARAAWQLEQGLSQAYQWSLVKALQRSVRYKLNHPDCPFDLRTLKGVRTFKEFDDLVTAPLNGFADADDYWRRSSCRPFLRKIQIPTLLLHSIDDPFLPQDAIPSASDLSPSVQLELSTGGGHVGFIGGPWPWRPQYWLEERIPEFLSLYLETETPGKIALASG</sequence>
<feature type="active site" description="Charge relay system" evidence="2">
    <location>
        <position position="138"/>
    </location>
</feature>
<evidence type="ECO:0000256" key="1">
    <source>
        <dbReference type="ARBA" id="ARBA00010884"/>
    </source>
</evidence>
<comment type="caution">
    <text evidence="4">The sequence shown here is derived from an EMBL/GenBank/DDBJ whole genome shotgun (WGS) entry which is preliminary data.</text>
</comment>